<dbReference type="InterPro" id="IPR005226">
    <property type="entry name" value="UPF0014_fam"/>
</dbReference>
<feature type="transmembrane region" description="Helical" evidence="6">
    <location>
        <begin position="182"/>
        <end position="203"/>
    </location>
</feature>
<dbReference type="Pfam" id="PF03649">
    <property type="entry name" value="UPF0014"/>
    <property type="match status" value="1"/>
</dbReference>
<name>A0ABM7WI80_9ACTN</name>
<keyword evidence="3 6" id="KW-0812">Transmembrane</keyword>
<evidence type="ECO:0000256" key="2">
    <source>
        <dbReference type="ARBA" id="ARBA00005268"/>
    </source>
</evidence>
<dbReference type="EMBL" id="AP025564">
    <property type="protein sequence ID" value="BDE95950.1"/>
    <property type="molecule type" value="Genomic_DNA"/>
</dbReference>
<feature type="transmembrane region" description="Helical" evidence="6">
    <location>
        <begin position="38"/>
        <end position="59"/>
    </location>
</feature>
<keyword evidence="5 6" id="KW-0472">Membrane</keyword>
<evidence type="ECO:0000313" key="8">
    <source>
        <dbReference type="Proteomes" id="UP001320544"/>
    </source>
</evidence>
<feature type="transmembrane region" description="Helical" evidence="6">
    <location>
        <begin position="223"/>
        <end position="247"/>
    </location>
</feature>
<evidence type="ECO:0000256" key="5">
    <source>
        <dbReference type="ARBA" id="ARBA00023136"/>
    </source>
</evidence>
<gene>
    <name evidence="7" type="ORF">CE91St30_12830</name>
</gene>
<keyword evidence="8" id="KW-1185">Reference proteome</keyword>
<feature type="transmembrane region" description="Helical" evidence="6">
    <location>
        <begin position="65"/>
        <end position="83"/>
    </location>
</feature>
<keyword evidence="4 6" id="KW-1133">Transmembrane helix</keyword>
<feature type="transmembrane region" description="Helical" evidence="6">
    <location>
        <begin position="130"/>
        <end position="152"/>
    </location>
</feature>
<dbReference type="Proteomes" id="UP001320544">
    <property type="component" value="Chromosome"/>
</dbReference>
<evidence type="ECO:0000256" key="4">
    <source>
        <dbReference type="ARBA" id="ARBA00022989"/>
    </source>
</evidence>
<feature type="transmembrane region" description="Helical" evidence="6">
    <location>
        <begin position="95"/>
        <end position="118"/>
    </location>
</feature>
<protein>
    <submittedName>
        <fullName evidence="7">Iron export ABC transporter permease subunit FetB</fullName>
    </submittedName>
</protein>
<reference evidence="7 8" key="1">
    <citation type="submission" date="2022-01" db="EMBL/GenBank/DDBJ databases">
        <title>Novel bile acid biosynthetic pathways are enriched in the microbiome of centenarians.</title>
        <authorList>
            <person name="Sato Y."/>
            <person name="Atarashi K."/>
            <person name="Plichta R.D."/>
            <person name="Arai Y."/>
            <person name="Sasajima S."/>
            <person name="Kearney M.S."/>
            <person name="Suda W."/>
            <person name="Takeshita K."/>
            <person name="Sasaki T."/>
            <person name="Okamoto S."/>
            <person name="Skelly N.A."/>
            <person name="Okamura Y."/>
            <person name="Vlamakis H."/>
            <person name="Li Y."/>
            <person name="Tanoue T."/>
            <person name="Takei H."/>
            <person name="Nittono H."/>
            <person name="Narushima S."/>
            <person name="Irie J."/>
            <person name="Itoh H."/>
            <person name="Moriya K."/>
            <person name="Sugiura Y."/>
            <person name="Suematsu M."/>
            <person name="Moritoki N."/>
            <person name="Shibata S."/>
            <person name="Littman R.D."/>
            <person name="Fischbach A.M."/>
            <person name="Uwamino Y."/>
            <person name="Inoue T."/>
            <person name="Honda A."/>
            <person name="Hattori M."/>
            <person name="Murai T."/>
            <person name="Xavier J.R."/>
            <person name="Hirose N."/>
            <person name="Honda K."/>
        </authorList>
    </citation>
    <scope>NUCLEOTIDE SEQUENCE [LARGE SCALE GENOMIC DNA]</scope>
    <source>
        <strain evidence="7 8">CE91-St30</strain>
    </source>
</reference>
<dbReference type="PANTHER" id="PTHR30028:SF0">
    <property type="entry name" value="PROTEIN ALUMINUM SENSITIVE 3"/>
    <property type="match status" value="1"/>
</dbReference>
<evidence type="ECO:0000256" key="1">
    <source>
        <dbReference type="ARBA" id="ARBA00004141"/>
    </source>
</evidence>
<proteinExistence type="inferred from homology"/>
<evidence type="ECO:0000256" key="6">
    <source>
        <dbReference type="SAM" id="Phobius"/>
    </source>
</evidence>
<dbReference type="PANTHER" id="PTHR30028">
    <property type="entry name" value="UPF0014 INNER MEMBRANE PROTEIN YBBM-RELATED"/>
    <property type="match status" value="1"/>
</dbReference>
<dbReference type="RefSeq" id="WP_102378498.1">
    <property type="nucleotide sequence ID" value="NZ_AP025564.1"/>
</dbReference>
<feature type="transmembrane region" description="Helical" evidence="6">
    <location>
        <begin position="6"/>
        <end position="26"/>
    </location>
</feature>
<evidence type="ECO:0000313" key="7">
    <source>
        <dbReference type="EMBL" id="BDE95950.1"/>
    </source>
</evidence>
<comment type="subcellular location">
    <subcellularLocation>
        <location evidence="1">Membrane</location>
        <topology evidence="1">Multi-pass membrane protein</topology>
    </subcellularLocation>
</comment>
<organism evidence="7 8">
    <name type="scientific">Raoultibacter timonensis</name>
    <dbReference type="NCBI Taxonomy" id="1907662"/>
    <lineage>
        <taxon>Bacteria</taxon>
        <taxon>Bacillati</taxon>
        <taxon>Actinomycetota</taxon>
        <taxon>Coriobacteriia</taxon>
        <taxon>Eggerthellales</taxon>
        <taxon>Eggerthellaceae</taxon>
        <taxon>Raoultibacter</taxon>
    </lineage>
</organism>
<comment type="similarity">
    <text evidence="2">Belongs to the UPF0014 family.</text>
</comment>
<accession>A0ABM7WI80</accession>
<sequence length="264" mass="28023">MSAGVVDIGYVELFAASALMLVAGIVSYKLELGQTRRIAVSVVRCFVQLLAAGFVLEYLFAWQTWWLVLLALVFMISAATQIATSRVKSEVKGLIPAVFVSLFVSSVAVGLIVVEGVIHADPWYNARQLVPIAGMIIGNAMSAIAVAIDRLFSDLDSRSDEMFTLVALGATAREAAFPSIKAAIAAGMTPVLATMSAAGIVTIPGMMSGQLLAGADPLAAAKYQIVVMLMLSAANTIAIVMACFLTYRKRFAADGYYLDKGIRE</sequence>
<evidence type="ECO:0000256" key="3">
    <source>
        <dbReference type="ARBA" id="ARBA00022692"/>
    </source>
</evidence>